<evidence type="ECO:0000259" key="2">
    <source>
        <dbReference type="Pfam" id="PF05585"/>
    </source>
</evidence>
<dbReference type="Pfam" id="PF05380">
    <property type="entry name" value="Peptidase_A17"/>
    <property type="match status" value="1"/>
</dbReference>
<feature type="domain" description="Reverse transcriptase" evidence="1">
    <location>
        <begin position="371"/>
        <end position="482"/>
    </location>
</feature>
<dbReference type="PROSITE" id="PS00141">
    <property type="entry name" value="ASP_PROTEASE"/>
    <property type="match status" value="1"/>
</dbReference>
<feature type="domain" description="DUF1758" evidence="2">
    <location>
        <begin position="33"/>
        <end position="183"/>
    </location>
</feature>
<dbReference type="Gene3D" id="3.10.10.10">
    <property type="entry name" value="HIV Type 1 Reverse Transcriptase, subunit A, domain 1"/>
    <property type="match status" value="1"/>
</dbReference>
<dbReference type="Proteomes" id="UP000695022">
    <property type="component" value="Unplaced"/>
</dbReference>
<dbReference type="InterPro" id="IPR043502">
    <property type="entry name" value="DNA/RNA_pol_sf"/>
</dbReference>
<dbReference type="RefSeq" id="XP_014673356.1">
    <property type="nucleotide sequence ID" value="XM_014817870.1"/>
</dbReference>
<dbReference type="GeneID" id="106813672"/>
<gene>
    <name evidence="4" type="primary">LOC106813672</name>
</gene>
<dbReference type="InterPro" id="IPR008737">
    <property type="entry name" value="DUF1758"/>
</dbReference>
<evidence type="ECO:0000313" key="3">
    <source>
        <dbReference type="Proteomes" id="UP000695022"/>
    </source>
</evidence>
<evidence type="ECO:0000313" key="4">
    <source>
        <dbReference type="RefSeq" id="XP_014673356.1"/>
    </source>
</evidence>
<organism evidence="3 4">
    <name type="scientific">Priapulus caudatus</name>
    <name type="common">Priapulid worm</name>
    <dbReference type="NCBI Taxonomy" id="37621"/>
    <lineage>
        <taxon>Eukaryota</taxon>
        <taxon>Metazoa</taxon>
        <taxon>Ecdysozoa</taxon>
        <taxon>Scalidophora</taxon>
        <taxon>Priapulida</taxon>
        <taxon>Priapulimorpha</taxon>
        <taxon>Priapulimorphida</taxon>
        <taxon>Priapulidae</taxon>
        <taxon>Priapulus</taxon>
    </lineage>
</organism>
<dbReference type="Pfam" id="PF00078">
    <property type="entry name" value="RVT_1"/>
    <property type="match status" value="1"/>
</dbReference>
<dbReference type="SUPFAM" id="SSF56672">
    <property type="entry name" value="DNA/RNA polymerases"/>
    <property type="match status" value="1"/>
</dbReference>
<dbReference type="InterPro" id="IPR000477">
    <property type="entry name" value="RT_dom"/>
</dbReference>
<dbReference type="Gene3D" id="3.30.70.270">
    <property type="match status" value="1"/>
</dbReference>
<evidence type="ECO:0000259" key="1">
    <source>
        <dbReference type="Pfam" id="PF00078"/>
    </source>
</evidence>
<dbReference type="PANTHER" id="PTHR47331:SF1">
    <property type="entry name" value="GAG-LIKE PROTEIN"/>
    <property type="match status" value="1"/>
</dbReference>
<accession>A0ABM1EMD5</accession>
<proteinExistence type="predicted"/>
<reference evidence="4" key="1">
    <citation type="submission" date="2025-08" db="UniProtKB">
        <authorList>
            <consortium name="RefSeq"/>
        </authorList>
    </citation>
    <scope>IDENTIFICATION</scope>
</reference>
<dbReference type="PANTHER" id="PTHR47331">
    <property type="entry name" value="PHD-TYPE DOMAIN-CONTAINING PROTEIN"/>
    <property type="match status" value="1"/>
</dbReference>
<keyword evidence="3" id="KW-1185">Reference proteome</keyword>
<name>A0ABM1EMD5_PRICU</name>
<dbReference type="InterPro" id="IPR008042">
    <property type="entry name" value="Retrotrans_Pao"/>
</dbReference>
<protein>
    <submittedName>
        <fullName evidence="4">Uncharacterized protein LOC106813672</fullName>
    </submittedName>
</protein>
<sequence length="643" mass="71473">MSHVGVASSKQKVLTGVLLQTACVLVEGEGGPVKATLLFDSGSDHSYVTSALVRKVRPKWLSTIKLAYSAFGGSKSVARDRSVYEIRARGAVERGAPRVKFAAVEVPVICASLQHPRVSVNSLVKSCDLPLADIYSGGEEASVDILIGMDHYWDLVKDGMKRLPEGPVLLETLFGWVLSGRKAGGGVQLEPLSLLCVGNDLEPALRNFWELESISIFEGEKGLPDRVLETFNETITFVDGRYEVALPWKEPASLPKLLNNERQAEARLQGLSRKLSRDSSLADSYRGALHEMEENGVIEEVPKHEVSVPWPIFYLPHRPVVKESRTSTKVRPVFDASAKGSNGVSLNDCLETGPSLIPSLVEVLVRYRRWPVALTADITKAFLQVQLGREDRDVHRFLWDDGNSVRKMRFRRVTFGINSSPFRLNATIAHHLESLPSTPVIEELKENLYVDDWLSGANSVEEACAMFTEAQAVMQKAGMVLAKWGSNSRVVTYMWSKSLESTSPEAGSRKILGVSWLSQDDAFSFEGVEVPPNLVITKSIVLSCIARLFDPLGFLMPFSMTAKCIFQELWQMGLQWDEEVSEVVNSRFSRWLAGLKLLCEWRIPRCYAQVAWKSHREIELHVFGDASERGYGAVVYTNSLGNL</sequence>
<dbReference type="CDD" id="cd01644">
    <property type="entry name" value="RT_pepA17"/>
    <property type="match status" value="1"/>
</dbReference>
<dbReference type="InterPro" id="IPR043128">
    <property type="entry name" value="Rev_trsase/Diguanyl_cyclase"/>
</dbReference>
<dbReference type="Pfam" id="PF05585">
    <property type="entry name" value="DUF1758"/>
    <property type="match status" value="1"/>
</dbReference>
<dbReference type="InterPro" id="IPR001969">
    <property type="entry name" value="Aspartic_peptidase_AS"/>
</dbReference>